<accession>A0A0E9VKA6</accession>
<name>A0A0E9VKA6_ANGAN</name>
<sequence length="32" mass="3420">MGNVTVCSHKGHVTLGQEQQEACYSPTTALTQ</sequence>
<reference evidence="1" key="1">
    <citation type="submission" date="2014-11" db="EMBL/GenBank/DDBJ databases">
        <authorList>
            <person name="Amaro Gonzalez C."/>
        </authorList>
    </citation>
    <scope>NUCLEOTIDE SEQUENCE</scope>
</reference>
<dbReference type="EMBL" id="GBXM01030090">
    <property type="protein sequence ID" value="JAH78487.1"/>
    <property type="molecule type" value="Transcribed_RNA"/>
</dbReference>
<dbReference type="AlphaFoldDB" id="A0A0E9VKA6"/>
<proteinExistence type="predicted"/>
<reference evidence="1" key="2">
    <citation type="journal article" date="2015" name="Fish Shellfish Immunol.">
        <title>Early steps in the European eel (Anguilla anguilla)-Vibrio vulnificus interaction in the gills: Role of the RtxA13 toxin.</title>
        <authorList>
            <person name="Callol A."/>
            <person name="Pajuelo D."/>
            <person name="Ebbesson L."/>
            <person name="Teles M."/>
            <person name="MacKenzie S."/>
            <person name="Amaro C."/>
        </authorList>
    </citation>
    <scope>NUCLEOTIDE SEQUENCE</scope>
</reference>
<evidence type="ECO:0000313" key="1">
    <source>
        <dbReference type="EMBL" id="JAH78487.1"/>
    </source>
</evidence>
<protein>
    <submittedName>
        <fullName evidence="1">Uncharacterized protein</fullName>
    </submittedName>
</protein>
<organism evidence="1">
    <name type="scientific">Anguilla anguilla</name>
    <name type="common">European freshwater eel</name>
    <name type="synonym">Muraena anguilla</name>
    <dbReference type="NCBI Taxonomy" id="7936"/>
    <lineage>
        <taxon>Eukaryota</taxon>
        <taxon>Metazoa</taxon>
        <taxon>Chordata</taxon>
        <taxon>Craniata</taxon>
        <taxon>Vertebrata</taxon>
        <taxon>Euteleostomi</taxon>
        <taxon>Actinopterygii</taxon>
        <taxon>Neopterygii</taxon>
        <taxon>Teleostei</taxon>
        <taxon>Anguilliformes</taxon>
        <taxon>Anguillidae</taxon>
        <taxon>Anguilla</taxon>
    </lineage>
</organism>